<name>A0AAD9BJV8_DISEL</name>
<keyword evidence="2 8" id="KW-0812">Transmembrane</keyword>
<comment type="caution">
    <text evidence="11">The sequence shown here is derived from an EMBL/GenBank/DDBJ whole genome shotgun (WGS) entry which is preliminary data.</text>
</comment>
<dbReference type="Pfam" id="PF12772">
    <property type="entry name" value="GHBP"/>
    <property type="match status" value="2"/>
</dbReference>
<accession>A0AAD9BJV8</accession>
<keyword evidence="4 8" id="KW-1133">Transmembrane helix</keyword>
<evidence type="ECO:0000313" key="12">
    <source>
        <dbReference type="Proteomes" id="UP001228049"/>
    </source>
</evidence>
<evidence type="ECO:0000256" key="7">
    <source>
        <dbReference type="ARBA" id="ARBA00023180"/>
    </source>
</evidence>
<evidence type="ECO:0000256" key="9">
    <source>
        <dbReference type="SAM" id="SignalP"/>
    </source>
</evidence>
<comment type="subcellular location">
    <subcellularLocation>
        <location evidence="1">Membrane</location>
        <topology evidence="1">Single-pass type I membrane protein</topology>
    </subcellularLocation>
</comment>
<keyword evidence="6 11" id="KW-0675">Receptor</keyword>
<dbReference type="InterPro" id="IPR025871">
    <property type="entry name" value="GHBP"/>
</dbReference>
<keyword evidence="12" id="KW-1185">Reference proteome</keyword>
<protein>
    <submittedName>
        <fullName evidence="11">Growth hormone receptor</fullName>
    </submittedName>
</protein>
<dbReference type="Gene3D" id="2.60.40.10">
    <property type="entry name" value="Immunoglobulins"/>
    <property type="match status" value="3"/>
</dbReference>
<evidence type="ECO:0000256" key="2">
    <source>
        <dbReference type="ARBA" id="ARBA00022692"/>
    </source>
</evidence>
<dbReference type="PANTHER" id="PTHR23037:SF46">
    <property type="entry name" value="INTERLEUKIN 5 RECEPTOR SUBUNIT ALPHA"/>
    <property type="match status" value="1"/>
</dbReference>
<evidence type="ECO:0000256" key="5">
    <source>
        <dbReference type="ARBA" id="ARBA00023136"/>
    </source>
</evidence>
<dbReference type="GO" id="GO:0004896">
    <property type="term" value="F:cytokine receptor activity"/>
    <property type="evidence" value="ECO:0007669"/>
    <property type="project" value="TreeGrafter"/>
</dbReference>
<sequence length="678" mass="76252">MAVALTMLLFLLHIFTASAQEYASEQVLPRINPHFTGCVSANLETFICRWNVGTSKNFSEPGDLRLFYKNKEQAKEWMECPHYSTDRPNECFFNRSHTSVRLNYRVQLRSRDQDIMYDENRFELQDIGKPTPHGLRLQQYGDFPLQLECRHFQKRLRAEKPALILHHQTTPPHSSCGVEGVSSLQHRQAKPCFFNQSHTSVWLDYRVQLHSMDQDIIYNEIRFELQEIVEPDPPVGLNWTLLNVSVTGTSFDIMLSWNPPQSADVKMGWMTLQYEVEYRNAISDQWEMVDLVKSTRRSIFGLQTNANHEIRVRCKMLAGKLFGEFSESVIVHVPSKAVSGFPVLALLIFGALCLVTILMLIIISQQEKLMVILLPPVPGPKIRGVDPELLKKGKLRELRSILGGSPDLRPELYNKDPWVEFIDLDIEEQSDRLTDLDTDCLMERSLTSNCSPLSIGFRDDDSGRASCCDPDLPCEPEPTPFIPLIPNLTESRDSEETSSHVPNPNTGEHCFAAPGREALYTQVSEVRSSGKVLLSPEDQTEVGQSTSKDREKGILLEKKKENKELQFLVVNPDHGGYTSELNAGKMSPRVSSGEMGEPCQIAGYSSSTPSLSPYHESDTTTVCPLPPAPVYTVVECVNRQNSLLLTPNSTPPPQLIIPKIVPTPGGYLTPELMGSVTP</sequence>
<dbReference type="PANTHER" id="PTHR23037">
    <property type="entry name" value="CYTOKINE RECEPTOR"/>
    <property type="match status" value="1"/>
</dbReference>
<evidence type="ECO:0000256" key="8">
    <source>
        <dbReference type="SAM" id="Phobius"/>
    </source>
</evidence>
<evidence type="ECO:0000259" key="10">
    <source>
        <dbReference type="PROSITE" id="PS50853"/>
    </source>
</evidence>
<evidence type="ECO:0000256" key="4">
    <source>
        <dbReference type="ARBA" id="ARBA00022989"/>
    </source>
</evidence>
<reference evidence="11" key="1">
    <citation type="submission" date="2023-04" db="EMBL/GenBank/DDBJ databases">
        <title>Chromosome-level genome of Chaenocephalus aceratus.</title>
        <authorList>
            <person name="Park H."/>
        </authorList>
    </citation>
    <scope>NUCLEOTIDE SEQUENCE</scope>
    <source>
        <strain evidence="11">DE</strain>
        <tissue evidence="11">Muscle</tissue>
    </source>
</reference>
<dbReference type="InterPro" id="IPR015152">
    <property type="entry name" value="Growth/epo_recpt_lig-bind"/>
</dbReference>
<proteinExistence type="predicted"/>
<dbReference type="SUPFAM" id="SSF49265">
    <property type="entry name" value="Fibronectin type III"/>
    <property type="match status" value="3"/>
</dbReference>
<evidence type="ECO:0000256" key="1">
    <source>
        <dbReference type="ARBA" id="ARBA00004479"/>
    </source>
</evidence>
<dbReference type="AlphaFoldDB" id="A0AAD9BJV8"/>
<dbReference type="InterPro" id="IPR013783">
    <property type="entry name" value="Ig-like_fold"/>
</dbReference>
<keyword evidence="5 8" id="KW-0472">Membrane</keyword>
<evidence type="ECO:0000256" key="3">
    <source>
        <dbReference type="ARBA" id="ARBA00022729"/>
    </source>
</evidence>
<feature type="domain" description="Fibronectin type-III" evidence="10">
    <location>
        <begin position="233"/>
        <end position="336"/>
    </location>
</feature>
<dbReference type="Proteomes" id="UP001228049">
    <property type="component" value="Unassembled WGS sequence"/>
</dbReference>
<organism evidence="11 12">
    <name type="scientific">Dissostichus eleginoides</name>
    <name type="common">Patagonian toothfish</name>
    <name type="synonym">Dissostichus amissus</name>
    <dbReference type="NCBI Taxonomy" id="100907"/>
    <lineage>
        <taxon>Eukaryota</taxon>
        <taxon>Metazoa</taxon>
        <taxon>Chordata</taxon>
        <taxon>Craniata</taxon>
        <taxon>Vertebrata</taxon>
        <taxon>Euteleostomi</taxon>
        <taxon>Actinopterygii</taxon>
        <taxon>Neopterygii</taxon>
        <taxon>Teleostei</taxon>
        <taxon>Neoteleostei</taxon>
        <taxon>Acanthomorphata</taxon>
        <taxon>Eupercaria</taxon>
        <taxon>Perciformes</taxon>
        <taxon>Notothenioidei</taxon>
        <taxon>Nototheniidae</taxon>
        <taxon>Dissostichus</taxon>
    </lineage>
</organism>
<dbReference type="GO" id="GO:0009897">
    <property type="term" value="C:external side of plasma membrane"/>
    <property type="evidence" value="ECO:0007669"/>
    <property type="project" value="TreeGrafter"/>
</dbReference>
<feature type="chain" id="PRO_5042100438" evidence="9">
    <location>
        <begin position="20"/>
        <end position="678"/>
    </location>
</feature>
<dbReference type="InterPro" id="IPR003961">
    <property type="entry name" value="FN3_dom"/>
</dbReference>
<dbReference type="Pfam" id="PF09067">
    <property type="entry name" value="EpoR_lig-bind"/>
    <property type="match status" value="1"/>
</dbReference>
<keyword evidence="3 9" id="KW-0732">Signal</keyword>
<dbReference type="CDD" id="cd00063">
    <property type="entry name" value="FN3"/>
    <property type="match status" value="1"/>
</dbReference>
<dbReference type="EMBL" id="JASDAP010000022">
    <property type="protein sequence ID" value="KAK1884252.1"/>
    <property type="molecule type" value="Genomic_DNA"/>
</dbReference>
<keyword evidence="7" id="KW-0325">Glycoprotein</keyword>
<feature type="transmembrane region" description="Helical" evidence="8">
    <location>
        <begin position="341"/>
        <end position="363"/>
    </location>
</feature>
<dbReference type="InterPro" id="IPR036116">
    <property type="entry name" value="FN3_sf"/>
</dbReference>
<dbReference type="PROSITE" id="PS50853">
    <property type="entry name" value="FN3"/>
    <property type="match status" value="1"/>
</dbReference>
<evidence type="ECO:0000313" key="11">
    <source>
        <dbReference type="EMBL" id="KAK1884252.1"/>
    </source>
</evidence>
<feature type="signal peptide" evidence="9">
    <location>
        <begin position="1"/>
        <end position="19"/>
    </location>
</feature>
<gene>
    <name evidence="11" type="ORF">KUDE01_022573</name>
</gene>
<evidence type="ECO:0000256" key="6">
    <source>
        <dbReference type="ARBA" id="ARBA00023170"/>
    </source>
</evidence>